<organism evidence="1">
    <name type="scientific">Zea mays</name>
    <name type="common">Maize</name>
    <dbReference type="NCBI Taxonomy" id="4577"/>
    <lineage>
        <taxon>Eukaryota</taxon>
        <taxon>Viridiplantae</taxon>
        <taxon>Streptophyta</taxon>
        <taxon>Embryophyta</taxon>
        <taxon>Tracheophyta</taxon>
        <taxon>Spermatophyta</taxon>
        <taxon>Magnoliopsida</taxon>
        <taxon>Liliopsida</taxon>
        <taxon>Poales</taxon>
        <taxon>Poaceae</taxon>
        <taxon>PACMAD clade</taxon>
        <taxon>Panicoideae</taxon>
        <taxon>Andropogonodae</taxon>
        <taxon>Andropogoneae</taxon>
        <taxon>Tripsacinae</taxon>
        <taxon>Zea</taxon>
    </lineage>
</organism>
<evidence type="ECO:0000313" key="1">
    <source>
        <dbReference type="EMBL" id="PWZ32332.1"/>
    </source>
</evidence>
<reference evidence="1" key="1">
    <citation type="journal article" date="2018" name="Nat. Genet.">
        <title>Extensive intraspecific gene order and gene structural variations between Mo17 and other maize genomes.</title>
        <authorList>
            <person name="Sun S."/>
            <person name="Zhou Y."/>
            <person name="Chen J."/>
            <person name="Shi J."/>
            <person name="Zhao H."/>
            <person name="Zhao H."/>
            <person name="Song W."/>
            <person name="Zhang M."/>
            <person name="Cui Y."/>
            <person name="Dong X."/>
            <person name="Liu H."/>
            <person name="Ma X."/>
            <person name="Jiao Y."/>
            <person name="Wang B."/>
            <person name="Wei X."/>
            <person name="Stein J.C."/>
            <person name="Glaubitz J.C."/>
            <person name="Lu F."/>
            <person name="Yu G."/>
            <person name="Liang C."/>
            <person name="Fengler K."/>
            <person name="Li B."/>
            <person name="Rafalski A."/>
            <person name="Schnable P.S."/>
            <person name="Ware D.H."/>
            <person name="Buckler E.S."/>
            <person name="Lai J."/>
        </authorList>
    </citation>
    <scope>NUCLEOTIDE SEQUENCE [LARGE SCALE GENOMIC DNA]</scope>
    <source>
        <tissue evidence="1">Seedling</tissue>
    </source>
</reference>
<proteinExistence type="predicted"/>
<name>A0A3L6FGI3_MAIZE</name>
<accession>A0A3L6FGI3</accession>
<dbReference type="Proteomes" id="UP000251960">
    <property type="component" value="Chromosome 3"/>
</dbReference>
<comment type="caution">
    <text evidence="1">The sequence shown here is derived from an EMBL/GenBank/DDBJ whole genome shotgun (WGS) entry which is preliminary data.</text>
</comment>
<gene>
    <name evidence="1" type="ORF">Zm00014a_038694</name>
</gene>
<dbReference type="AlphaFoldDB" id="A0A3L6FGI3"/>
<protein>
    <submittedName>
        <fullName evidence="1">Uncharacterized protein</fullName>
    </submittedName>
</protein>
<dbReference type="EMBL" id="NCVQ01000004">
    <property type="protein sequence ID" value="PWZ32332.1"/>
    <property type="molecule type" value="Genomic_DNA"/>
</dbReference>
<sequence>MVSRYQLFVRQQREGDCLRRTTQWMSVSLNVLFSRCHRCDDFLPQYRCTVSQAMW</sequence>